<dbReference type="GO" id="GO:0022857">
    <property type="term" value="F:transmembrane transporter activity"/>
    <property type="evidence" value="ECO:0007669"/>
    <property type="project" value="InterPro"/>
</dbReference>
<proteinExistence type="predicted"/>
<feature type="transmembrane region" description="Helical" evidence="6">
    <location>
        <begin position="348"/>
        <end position="367"/>
    </location>
</feature>
<feature type="transmembrane region" description="Helical" evidence="6">
    <location>
        <begin position="321"/>
        <end position="342"/>
    </location>
</feature>
<reference evidence="8 9" key="1">
    <citation type="submission" date="2019-12" db="EMBL/GenBank/DDBJ databases">
        <title>Novel species isolated from a subtropical stream in China.</title>
        <authorList>
            <person name="Lu H."/>
        </authorList>
    </citation>
    <scope>NUCLEOTIDE SEQUENCE [LARGE SCALE GENOMIC DNA]</scope>
    <source>
        <strain evidence="8 9">FT107W</strain>
    </source>
</reference>
<evidence type="ECO:0000256" key="6">
    <source>
        <dbReference type="SAM" id="Phobius"/>
    </source>
</evidence>
<accession>A0A845HL18</accession>
<evidence type="ECO:0000313" key="8">
    <source>
        <dbReference type="EMBL" id="MYN19147.1"/>
    </source>
</evidence>
<feature type="transmembrane region" description="Helical" evidence="6">
    <location>
        <begin position="20"/>
        <end position="44"/>
    </location>
</feature>
<feature type="transmembrane region" description="Helical" evidence="6">
    <location>
        <begin position="290"/>
        <end position="314"/>
    </location>
</feature>
<dbReference type="PROSITE" id="PS50850">
    <property type="entry name" value="MFS"/>
    <property type="match status" value="1"/>
</dbReference>
<feature type="transmembrane region" description="Helical" evidence="6">
    <location>
        <begin position="388"/>
        <end position="408"/>
    </location>
</feature>
<dbReference type="InterPro" id="IPR020846">
    <property type="entry name" value="MFS_dom"/>
</dbReference>
<feature type="transmembrane region" description="Helical" evidence="6">
    <location>
        <begin position="50"/>
        <end position="74"/>
    </location>
</feature>
<feature type="transmembrane region" description="Helical" evidence="6">
    <location>
        <begin position="203"/>
        <end position="224"/>
    </location>
</feature>
<dbReference type="CDD" id="cd06173">
    <property type="entry name" value="MFS_MefA_like"/>
    <property type="match status" value="1"/>
</dbReference>
<keyword evidence="2" id="KW-1003">Cell membrane</keyword>
<protein>
    <submittedName>
        <fullName evidence="8">MFS transporter</fullName>
    </submittedName>
</protein>
<feature type="domain" description="Major facilitator superfamily (MFS) profile" evidence="7">
    <location>
        <begin position="12"/>
        <end position="439"/>
    </location>
</feature>
<feature type="transmembrane region" description="Helical" evidence="6">
    <location>
        <begin position="414"/>
        <end position="434"/>
    </location>
</feature>
<evidence type="ECO:0000256" key="3">
    <source>
        <dbReference type="ARBA" id="ARBA00022692"/>
    </source>
</evidence>
<dbReference type="PANTHER" id="PTHR23513:SF6">
    <property type="entry name" value="MAJOR FACILITATOR SUPERFAMILY ASSOCIATED DOMAIN-CONTAINING PROTEIN"/>
    <property type="match status" value="1"/>
</dbReference>
<dbReference type="AlphaFoldDB" id="A0A845HL18"/>
<dbReference type="SUPFAM" id="SSF103473">
    <property type="entry name" value="MFS general substrate transporter"/>
    <property type="match status" value="1"/>
</dbReference>
<evidence type="ECO:0000313" key="9">
    <source>
        <dbReference type="Proteomes" id="UP000484875"/>
    </source>
</evidence>
<evidence type="ECO:0000256" key="4">
    <source>
        <dbReference type="ARBA" id="ARBA00022989"/>
    </source>
</evidence>
<evidence type="ECO:0000256" key="2">
    <source>
        <dbReference type="ARBA" id="ARBA00022475"/>
    </source>
</evidence>
<organism evidence="8 9">
    <name type="scientific">Duganella vulcania</name>
    <dbReference type="NCBI Taxonomy" id="2692166"/>
    <lineage>
        <taxon>Bacteria</taxon>
        <taxon>Pseudomonadati</taxon>
        <taxon>Pseudomonadota</taxon>
        <taxon>Betaproteobacteria</taxon>
        <taxon>Burkholderiales</taxon>
        <taxon>Oxalobacteraceae</taxon>
        <taxon>Telluria group</taxon>
        <taxon>Duganella</taxon>
    </lineage>
</organism>
<keyword evidence="5 6" id="KW-0472">Membrane</keyword>
<dbReference type="RefSeq" id="WP_161091621.1">
    <property type="nucleotide sequence ID" value="NZ_WWCV01000041.1"/>
</dbReference>
<dbReference type="InterPro" id="IPR036259">
    <property type="entry name" value="MFS_trans_sf"/>
</dbReference>
<sequence length="452" mass="47578">MDDPKKRQRAALMRDHNFRWLLRGSAVSMLGDQLTMVALPWLVLKLTGDTLALGFVIALMSIPRAVFILIGGALVDRYSPKRVLMLSKYASALLLGVLTVLVLNNQPTLTLSLSDSLSLTIDMNAHLTLMLIYVLALGIGLAQAFGIPSGTSIMPQAVGPEHLQAANGVLMGLRQLSMLLGPLLAAGLLAISSDGDGVVADAHGLAFAFGFDCVSFLVSAWTLSRVSLLTAPARTEAPQSVLRSVGSGLTMVWNDVPLRLCFIYWGIVSLFIGGTMQVALPVLASEKLHGASAFGLLMGANGAGMLLGMAGAAVAGARLRFASFGTVLLAGDAIAGLLVMPLGAVHAPWQACALMLTLGLLSGYMQIKVFTWIQRRVPPNMMGRAMSIFMFIFMGLAPLSAAVAGWALTLIPLSQMFLGGGIILVVFAALAYLFTPIGSIDTDNTASTPQPQ</sequence>
<keyword evidence="3 6" id="KW-0812">Transmembrane</keyword>
<evidence type="ECO:0000256" key="5">
    <source>
        <dbReference type="ARBA" id="ARBA00023136"/>
    </source>
</evidence>
<dbReference type="Pfam" id="PF07690">
    <property type="entry name" value="MFS_1"/>
    <property type="match status" value="1"/>
</dbReference>
<dbReference type="Proteomes" id="UP000484875">
    <property type="component" value="Unassembled WGS sequence"/>
</dbReference>
<comment type="caution">
    <text evidence="8">The sequence shown here is derived from an EMBL/GenBank/DDBJ whole genome shotgun (WGS) entry which is preliminary data.</text>
</comment>
<dbReference type="PANTHER" id="PTHR23513">
    <property type="entry name" value="INTEGRAL MEMBRANE EFFLUX PROTEIN-RELATED"/>
    <property type="match status" value="1"/>
</dbReference>
<comment type="subcellular location">
    <subcellularLocation>
        <location evidence="1">Cell membrane</location>
        <topology evidence="1">Multi-pass membrane protein</topology>
    </subcellularLocation>
</comment>
<feature type="transmembrane region" description="Helical" evidence="6">
    <location>
        <begin position="123"/>
        <end position="147"/>
    </location>
</feature>
<dbReference type="Gene3D" id="1.20.1250.20">
    <property type="entry name" value="MFS general substrate transporter like domains"/>
    <property type="match status" value="1"/>
</dbReference>
<keyword evidence="9" id="KW-1185">Reference proteome</keyword>
<evidence type="ECO:0000259" key="7">
    <source>
        <dbReference type="PROSITE" id="PS50850"/>
    </source>
</evidence>
<feature type="transmembrane region" description="Helical" evidence="6">
    <location>
        <begin position="168"/>
        <end position="191"/>
    </location>
</feature>
<feature type="transmembrane region" description="Helical" evidence="6">
    <location>
        <begin position="261"/>
        <end position="284"/>
    </location>
</feature>
<name>A0A845HL18_9BURK</name>
<dbReference type="InterPro" id="IPR011701">
    <property type="entry name" value="MFS"/>
</dbReference>
<feature type="transmembrane region" description="Helical" evidence="6">
    <location>
        <begin position="86"/>
        <end position="103"/>
    </location>
</feature>
<dbReference type="EMBL" id="WWCV01000041">
    <property type="protein sequence ID" value="MYN19147.1"/>
    <property type="molecule type" value="Genomic_DNA"/>
</dbReference>
<dbReference type="GO" id="GO:0005886">
    <property type="term" value="C:plasma membrane"/>
    <property type="evidence" value="ECO:0007669"/>
    <property type="project" value="UniProtKB-SubCell"/>
</dbReference>
<gene>
    <name evidence="8" type="ORF">GTP81_20555</name>
</gene>
<keyword evidence="4 6" id="KW-1133">Transmembrane helix</keyword>
<evidence type="ECO:0000256" key="1">
    <source>
        <dbReference type="ARBA" id="ARBA00004651"/>
    </source>
</evidence>